<gene>
    <name evidence="5" type="ORF">ACFOWE_19345</name>
</gene>
<evidence type="ECO:0000313" key="6">
    <source>
        <dbReference type="Proteomes" id="UP001595850"/>
    </source>
</evidence>
<dbReference type="PANTHER" id="PTHR10819:SF3">
    <property type="entry name" value="PHOSPHOTRIESTERASE-RELATED PROTEIN"/>
    <property type="match status" value="1"/>
</dbReference>
<dbReference type="Gene3D" id="3.20.20.140">
    <property type="entry name" value="Metal-dependent hydrolases"/>
    <property type="match status" value="1"/>
</dbReference>
<dbReference type="EMBL" id="JBHSBM010000023">
    <property type="protein sequence ID" value="MFC4060466.1"/>
    <property type="molecule type" value="Genomic_DNA"/>
</dbReference>
<dbReference type="RefSeq" id="WP_377289739.1">
    <property type="nucleotide sequence ID" value="NZ_JBHSBM010000023.1"/>
</dbReference>
<dbReference type="PANTHER" id="PTHR10819">
    <property type="entry name" value="PHOSPHOTRIESTERASE-RELATED"/>
    <property type="match status" value="1"/>
</dbReference>
<comment type="similarity">
    <text evidence="3">Belongs to the metallo-dependent hydrolases superfamily. Phosphotriesterase family.</text>
</comment>
<dbReference type="InterPro" id="IPR032466">
    <property type="entry name" value="Metal_Hydrolase"/>
</dbReference>
<dbReference type="InterPro" id="IPR017947">
    <property type="entry name" value="AryldialkylPase_Zn-BS"/>
</dbReference>
<sequence length="344" mass="37530">MSSTVNSGSVGSESADSGTVPTVETVRGPVPVTELGPTLMHEHVFVLSTEHLDNYGKGSWWDEEFRVADAVAKLRNIAAKGVRTIVDPTVWGLGRYLPRVRRVAEQVPELNVIVATGLYSYDEIPHQYEHRGPGLLLDMPEPMVEDFARDLTEGIADTGVRAAFLKCVVESRGLTPGVGRICRAVAHTHLRTGAPITVHTDSFTQSGLPALDLFAKEGVDLTKVVVGHAGDSNDLDYLMRLADTGATLGMDRFGLDLYNPTPQRVATVAALCERGYADRMVLSHDAACFMDYFGDAWDGTLSQAAPNWRFDHIHDDVLPALREAGVGEAQIEQMLVANPRRYFS</sequence>
<reference evidence="6" key="1">
    <citation type="journal article" date="2019" name="Int. J. Syst. Evol. Microbiol.">
        <title>The Global Catalogue of Microorganisms (GCM) 10K type strain sequencing project: providing services to taxonomists for standard genome sequencing and annotation.</title>
        <authorList>
            <consortium name="The Broad Institute Genomics Platform"/>
            <consortium name="The Broad Institute Genome Sequencing Center for Infectious Disease"/>
            <person name="Wu L."/>
            <person name="Ma J."/>
        </authorList>
    </citation>
    <scope>NUCLEOTIDE SEQUENCE [LARGE SCALE GENOMIC DNA]</scope>
    <source>
        <strain evidence="6">TBRC 4489</strain>
    </source>
</reference>
<feature type="modified residue" description="N6-carboxylysine" evidence="3">
    <location>
        <position position="166"/>
    </location>
</feature>
<dbReference type="Pfam" id="PF02126">
    <property type="entry name" value="PTE"/>
    <property type="match status" value="1"/>
</dbReference>
<dbReference type="SUPFAM" id="SSF51556">
    <property type="entry name" value="Metallo-dependent hydrolases"/>
    <property type="match status" value="1"/>
</dbReference>
<accession>A0ABV8IAM5</accession>
<name>A0ABV8IAM5_9ACTN</name>
<feature type="compositionally biased region" description="Polar residues" evidence="4">
    <location>
        <begin position="1"/>
        <end position="22"/>
    </location>
</feature>
<keyword evidence="6" id="KW-1185">Reference proteome</keyword>
<evidence type="ECO:0000256" key="2">
    <source>
        <dbReference type="ARBA" id="ARBA00022801"/>
    </source>
</evidence>
<evidence type="ECO:0000313" key="5">
    <source>
        <dbReference type="EMBL" id="MFC4060466.1"/>
    </source>
</evidence>
<dbReference type="PROSITE" id="PS01322">
    <property type="entry name" value="PHOSPHOTRIESTERASE_1"/>
    <property type="match status" value="1"/>
</dbReference>
<protein>
    <submittedName>
        <fullName evidence="5">Phosphotriesterase</fullName>
    </submittedName>
</protein>
<proteinExistence type="inferred from homology"/>
<organism evidence="5 6">
    <name type="scientific">Planomonospora corallina</name>
    <dbReference type="NCBI Taxonomy" id="1806052"/>
    <lineage>
        <taxon>Bacteria</taxon>
        <taxon>Bacillati</taxon>
        <taxon>Actinomycetota</taxon>
        <taxon>Actinomycetes</taxon>
        <taxon>Streptosporangiales</taxon>
        <taxon>Streptosporangiaceae</taxon>
        <taxon>Planomonospora</taxon>
    </lineage>
</organism>
<dbReference type="PROSITE" id="PS51347">
    <property type="entry name" value="PHOSPHOTRIESTERASE_2"/>
    <property type="match status" value="1"/>
</dbReference>
<evidence type="ECO:0000256" key="4">
    <source>
        <dbReference type="SAM" id="MobiDB-lite"/>
    </source>
</evidence>
<feature type="region of interest" description="Disordered" evidence="4">
    <location>
        <begin position="1"/>
        <end position="25"/>
    </location>
</feature>
<keyword evidence="2" id="KW-0378">Hydrolase</keyword>
<keyword evidence="1" id="KW-0479">Metal-binding</keyword>
<evidence type="ECO:0000256" key="1">
    <source>
        <dbReference type="ARBA" id="ARBA00022723"/>
    </source>
</evidence>
<dbReference type="InterPro" id="IPR001559">
    <property type="entry name" value="Phosphotriesterase"/>
</dbReference>
<evidence type="ECO:0000256" key="3">
    <source>
        <dbReference type="PROSITE-ProRule" id="PRU00679"/>
    </source>
</evidence>
<dbReference type="Proteomes" id="UP001595850">
    <property type="component" value="Unassembled WGS sequence"/>
</dbReference>
<comment type="caution">
    <text evidence="5">The sequence shown here is derived from an EMBL/GenBank/DDBJ whole genome shotgun (WGS) entry which is preliminary data.</text>
</comment>